<proteinExistence type="predicted"/>
<feature type="domain" description="Heterokaryon incompatibility" evidence="1">
    <location>
        <begin position="31"/>
        <end position="183"/>
    </location>
</feature>
<dbReference type="InterPro" id="IPR052895">
    <property type="entry name" value="HetReg/Transcr_Mod"/>
</dbReference>
<dbReference type="InterPro" id="IPR010730">
    <property type="entry name" value="HET"/>
</dbReference>
<sequence>MACFRVLRLLKSRLGTPIHCELLDATPEEKYEALSYTWGSDERVECITVDKKHLWITDNLFAALQNLRSNEEDKVLWIDGICIDQDNIDEKSGQVQHMASVYGQAWRVIIWLGKATRDVSILMQSLIGVKDMAVAFPVEARGAHMLCELGTLKANSSATSHVTRGLQVLLRRPWFSRVWILQEVANAQGAIVCSGAYAVDAYIFATAASIFCNTASRQISAVLRLMPNACPKDPARLQPDLCSSVLAFLDNEASDKRDKIFALLSLSSNALDHENINVDYAMPAWRVYERAMHHFLTVDAANILKVLDIAQKLTSEWMYFCFPQDCLDGAAVRDVDDSTFGGLENINPEAQHGPVTPRDTATSGVVIHERRLSTRGCSKAASMLFVRPESFRSGQRQYSKLIQLVLFGKKFNCVRLAPWDSRHASVAVVVVHDFGLFLESAVELNMVRIVEWLMQLELMDLQQTSFSMSRFVNSLCVAADRGHKRMVRTLLTYTKSPHIP</sequence>
<accession>A0A9Q9AX22</accession>
<evidence type="ECO:0000313" key="2">
    <source>
        <dbReference type="EMBL" id="USW54070.1"/>
    </source>
</evidence>
<dbReference type="Proteomes" id="UP001056384">
    <property type="component" value="Chromosome 6"/>
</dbReference>
<dbReference type="AlphaFoldDB" id="A0A9Q9AX22"/>
<organism evidence="2 3">
    <name type="scientific">Septoria linicola</name>
    <dbReference type="NCBI Taxonomy" id="215465"/>
    <lineage>
        <taxon>Eukaryota</taxon>
        <taxon>Fungi</taxon>
        <taxon>Dikarya</taxon>
        <taxon>Ascomycota</taxon>
        <taxon>Pezizomycotina</taxon>
        <taxon>Dothideomycetes</taxon>
        <taxon>Dothideomycetidae</taxon>
        <taxon>Mycosphaerellales</taxon>
        <taxon>Mycosphaerellaceae</taxon>
        <taxon>Septoria</taxon>
    </lineage>
</organism>
<protein>
    <submittedName>
        <fullName evidence="2">Heterokaryon incompatibility</fullName>
    </submittedName>
</protein>
<dbReference type="EMBL" id="CP099423">
    <property type="protein sequence ID" value="USW54070.1"/>
    <property type="molecule type" value="Genomic_DNA"/>
</dbReference>
<dbReference type="Pfam" id="PF06985">
    <property type="entry name" value="HET"/>
    <property type="match status" value="1"/>
</dbReference>
<dbReference type="PANTHER" id="PTHR24148:SF78">
    <property type="entry name" value="HETEROKARYON INCOMPATIBILITY DOMAIN-CONTAINING PROTEIN"/>
    <property type="match status" value="1"/>
</dbReference>
<keyword evidence="3" id="KW-1185">Reference proteome</keyword>
<gene>
    <name evidence="2" type="ORF">Slin15195_G073890</name>
</gene>
<reference evidence="2" key="1">
    <citation type="submission" date="2022-06" db="EMBL/GenBank/DDBJ databases">
        <title>Complete genome sequences of two strains of the flax pathogen Septoria linicola.</title>
        <authorList>
            <person name="Lapalu N."/>
            <person name="Simon A."/>
            <person name="Demenou B."/>
            <person name="Paumier D."/>
            <person name="Guillot M.-P."/>
            <person name="Gout L."/>
            <person name="Valade R."/>
        </authorList>
    </citation>
    <scope>NUCLEOTIDE SEQUENCE</scope>
    <source>
        <strain evidence="2">SE15195</strain>
    </source>
</reference>
<dbReference type="PANTHER" id="PTHR24148">
    <property type="entry name" value="ANKYRIN REPEAT DOMAIN-CONTAINING PROTEIN 39 HOMOLOG-RELATED"/>
    <property type="match status" value="1"/>
</dbReference>
<name>A0A9Q9AX22_9PEZI</name>
<evidence type="ECO:0000313" key="3">
    <source>
        <dbReference type="Proteomes" id="UP001056384"/>
    </source>
</evidence>
<evidence type="ECO:0000259" key="1">
    <source>
        <dbReference type="Pfam" id="PF06985"/>
    </source>
</evidence>